<reference evidence="1 5" key="3">
    <citation type="submission" date="2018-05" db="EMBL/GenBank/DDBJ databases">
        <title>Klebsiella quasipneumonaiae provides a window into carbapenemase gene transfer, plasmid rearrangements and nosocomial acquisition from the hospital environment.</title>
        <authorList>
            <person name="Mathers A.J."/>
            <person name="Vegesana K."/>
            <person name="Stoesser N."/>
            <person name="Crook D."/>
            <person name="Vaughan A."/>
            <person name="Barry K."/>
            <person name="Parikh H."/>
            <person name="Sebra R."/>
            <person name="Kotay S."/>
            <person name="Walker A.S."/>
            <person name="Sheppard A.E."/>
        </authorList>
    </citation>
    <scope>NUCLEOTIDE SEQUENCE [LARGE SCALE GENOMIC DNA]</scope>
    <source>
        <strain evidence="1 5">CAV1761</strain>
    </source>
</reference>
<dbReference type="AlphaFoldDB" id="A0A0G3SX93"/>
<reference evidence="6" key="5">
    <citation type="submission" date="2018-06" db="EMBL/GenBank/DDBJ databases">
        <title>Serratia marcescens genome sequencing and assembly.</title>
        <authorList>
            <person name="Martins R.C."/>
            <person name="Perdigao-Neto L.V."/>
            <person name="Costa S.F."/>
            <person name="Levin A.S.S."/>
        </authorList>
    </citation>
    <scope>NUCLEOTIDE SEQUENCE [LARGE SCALE GENOMIC DNA]</scope>
    <source>
        <strain evidence="6">1283</strain>
    </source>
</reference>
<evidence type="ECO:0000313" key="6">
    <source>
        <dbReference type="Proteomes" id="UP000247823"/>
    </source>
</evidence>
<protein>
    <submittedName>
        <fullName evidence="1">DUF3540 domain-containing protein</fullName>
    </submittedName>
    <submittedName>
        <fullName evidence="2">Type VI secretion-associated protein, TagC family</fullName>
    </submittedName>
</protein>
<dbReference type="Proteomes" id="UP000050489">
    <property type="component" value="Unassembled WGS sequence"/>
</dbReference>
<evidence type="ECO:0000313" key="3">
    <source>
        <dbReference type="EMBL" id="PYA55272.1"/>
    </source>
</evidence>
<dbReference type="EMBL" id="QJQB01000588">
    <property type="protein sequence ID" value="PYA55272.1"/>
    <property type="molecule type" value="Genomic_DNA"/>
</dbReference>
<dbReference type="Pfam" id="PF12059">
    <property type="entry name" value="DUF3540"/>
    <property type="match status" value="2"/>
</dbReference>
<proteinExistence type="predicted"/>
<dbReference type="Proteomes" id="UP000247823">
    <property type="component" value="Unassembled WGS sequence"/>
</dbReference>
<reference evidence="4" key="1">
    <citation type="submission" date="2016-04" db="EMBL/GenBank/DDBJ databases">
        <authorList>
            <person name="Osei Sekyere J."/>
            <person name="Sivertsen A."/>
            <person name="Pedersen A.T."/>
            <person name="Sundsfjord A."/>
        </authorList>
    </citation>
    <scope>NUCLEOTIDE SEQUENCE [LARGE SCALE GENOMIC DNA]</scope>
    <source>
        <strain evidence="4">945174350</strain>
    </source>
</reference>
<dbReference type="InterPro" id="IPR021927">
    <property type="entry name" value="DUF3540"/>
</dbReference>
<evidence type="ECO:0000313" key="2">
    <source>
        <dbReference type="EMBL" id="OCO83107.1"/>
    </source>
</evidence>
<reference evidence="3" key="6">
    <citation type="submission" date="2018-06" db="EMBL/GenBank/DDBJ databases">
        <authorList>
            <person name="Martins R.C."/>
            <person name="Perdigao-Neto L.V."/>
            <person name="Costa S.F."/>
            <person name="Levin A.S.S."/>
        </authorList>
    </citation>
    <scope>NUCLEOTIDE SEQUENCE</scope>
    <source>
        <strain evidence="3">1283</strain>
    </source>
</reference>
<evidence type="ECO:0000313" key="4">
    <source>
        <dbReference type="Proteomes" id="UP000050489"/>
    </source>
</evidence>
<name>A0A0G3SX93_SERMA</name>
<dbReference type="Proteomes" id="UP000245399">
    <property type="component" value="Chromosome"/>
</dbReference>
<dbReference type="EMBL" id="LJEX02000107">
    <property type="protein sequence ID" value="OCO83107.1"/>
    <property type="molecule type" value="Genomic_DNA"/>
</dbReference>
<dbReference type="RefSeq" id="WP_038872289.1">
    <property type="nucleotide sequence ID" value="NZ_CABMHU010000142.1"/>
</dbReference>
<keyword evidence="6" id="KW-1185">Reference proteome</keyword>
<organism evidence="2 4">
    <name type="scientific">Serratia marcescens</name>
    <dbReference type="NCBI Taxonomy" id="615"/>
    <lineage>
        <taxon>Bacteria</taxon>
        <taxon>Pseudomonadati</taxon>
        <taxon>Pseudomonadota</taxon>
        <taxon>Gammaproteobacteria</taxon>
        <taxon>Enterobacterales</taxon>
        <taxon>Yersiniaceae</taxon>
        <taxon>Serratia</taxon>
    </lineage>
</organism>
<evidence type="ECO:0000313" key="5">
    <source>
        <dbReference type="Proteomes" id="UP000245399"/>
    </source>
</evidence>
<accession>A0A0G3SX93</accession>
<gene>
    <name evidence="2" type="ORF">AN695_0219925</name>
    <name evidence="1" type="ORF">DKC05_24440</name>
    <name evidence="3" type="ORF">DMW51_26165</name>
</gene>
<reference evidence="2" key="2">
    <citation type="journal article" date="2017" name="PLoS ONE">
        <title>Genomic and phenotypic characterisation of fluoroquinolone resistance mechanisms in Enterobacteriaceae in Durban, South Africa.</title>
        <authorList>
            <person name="Osei Sekyere J."/>
            <person name="Amoako D.G."/>
        </authorList>
    </citation>
    <scope>NUCLEOTIDE SEQUENCE</scope>
    <source>
        <strain evidence="2">945174350</strain>
    </source>
</reference>
<reference evidence="3 6" key="4">
    <citation type="submission" date="2018-06" db="EMBL/GenBank/DDBJ databases">
        <title>Serratia marcescens genome sequencing and assembly.</title>
        <authorList>
            <person name="Martins R.C.R."/>
            <person name="Perdigao-Neto L.V."/>
            <person name="Costa S.F."/>
            <person name="Levin A.S.S."/>
        </authorList>
    </citation>
    <scope>NUCLEOTIDE SEQUENCE [LARGE SCALE GENOMIC DNA]</scope>
    <source>
        <strain evidence="3 6">1283</strain>
    </source>
</reference>
<evidence type="ECO:0000313" key="1">
    <source>
        <dbReference type="EMBL" id="AWL70571.1"/>
    </source>
</evidence>
<dbReference type="EMBL" id="CP029449">
    <property type="protein sequence ID" value="AWL70571.1"/>
    <property type="molecule type" value="Genomic_DNA"/>
</dbReference>
<sequence length="204" mass="22438">MYKSRREHQKVYANARVTPLQLVRSAPLAEQGGRKVVTLAADANGGLYVDGMRAHCLAVATSCLVQPLAGDRVCVIVDGDKLVITEILSRQQANAVMTLDSRCANLRIVAPEIELQGGKRLTLRSPHFTLLTRSSRWVAETLHQISQRLFVRSKHASRRVEETDEVLAKHIIQDARQSLVINSEIGSLKSSAVLKIDGGQIHMG</sequence>